<dbReference type="AlphaFoldDB" id="A0A941BEN4"/>
<dbReference type="Pfam" id="PF01796">
    <property type="entry name" value="OB_ChsH2_C"/>
    <property type="match status" value="1"/>
</dbReference>
<dbReference type="PANTHER" id="PTHR34075:SF5">
    <property type="entry name" value="BLR3430 PROTEIN"/>
    <property type="match status" value="1"/>
</dbReference>
<evidence type="ECO:0000313" key="4">
    <source>
        <dbReference type="Proteomes" id="UP000677413"/>
    </source>
</evidence>
<accession>A0A941BEN4</accession>
<comment type="caution">
    <text evidence="3">The sequence shown here is derived from an EMBL/GenBank/DDBJ whole genome shotgun (WGS) entry which is preliminary data.</text>
</comment>
<keyword evidence="4" id="KW-1185">Reference proteome</keyword>
<dbReference type="EMBL" id="JAGPYQ010000001">
    <property type="protein sequence ID" value="MBQ0850769.1"/>
    <property type="molecule type" value="Genomic_DNA"/>
</dbReference>
<name>A0A941BEN4_9ACTN</name>
<organism evidence="3 4">
    <name type="scientific">Streptomyces liliiviolaceus</name>
    <dbReference type="NCBI Taxonomy" id="2823109"/>
    <lineage>
        <taxon>Bacteria</taxon>
        <taxon>Bacillati</taxon>
        <taxon>Actinomycetota</taxon>
        <taxon>Actinomycetes</taxon>
        <taxon>Kitasatosporales</taxon>
        <taxon>Streptomycetaceae</taxon>
        <taxon>Streptomyces</taxon>
    </lineage>
</organism>
<feature type="domain" description="ChsH2 rubredoxin-like zinc ribbon" evidence="2">
    <location>
        <begin position="12"/>
        <end position="47"/>
    </location>
</feature>
<dbReference type="InterPro" id="IPR002878">
    <property type="entry name" value="ChsH2_C"/>
</dbReference>
<dbReference type="Gene3D" id="6.10.30.10">
    <property type="match status" value="1"/>
</dbReference>
<dbReference type="InterPro" id="IPR012340">
    <property type="entry name" value="NA-bd_OB-fold"/>
</dbReference>
<dbReference type="InterPro" id="IPR052513">
    <property type="entry name" value="Thioester_dehydratase-like"/>
</dbReference>
<dbReference type="Proteomes" id="UP000677413">
    <property type="component" value="Unassembled WGS sequence"/>
</dbReference>
<dbReference type="RefSeq" id="WP_210885052.1">
    <property type="nucleotide sequence ID" value="NZ_JAGPYQ010000001.1"/>
</dbReference>
<gene>
    <name evidence="3" type="ORF">J8N05_21640</name>
</gene>
<dbReference type="Pfam" id="PF12172">
    <property type="entry name" value="zf-ChsH2"/>
    <property type="match status" value="1"/>
</dbReference>
<evidence type="ECO:0000313" key="3">
    <source>
        <dbReference type="EMBL" id="MBQ0850769.1"/>
    </source>
</evidence>
<proteinExistence type="predicted"/>
<dbReference type="SUPFAM" id="SSF50249">
    <property type="entry name" value="Nucleic acid-binding proteins"/>
    <property type="match status" value="1"/>
</dbReference>
<feature type="domain" description="ChsH2 C-terminal OB-fold" evidence="1">
    <location>
        <begin position="49"/>
        <end position="113"/>
    </location>
</feature>
<sequence>MDTTTADASLFWDRAAQGELVFQHCDDCAFVRWPAAGVCPECLGRGFTWKPVAPTGTVWSQVVYHRAYDTSLRERIPYNVALVELTCGVRLLTRLTGFGTADPVGAAVTARFEDTGDGPVPVFAPATGTFAPAAGTAEGNVS</sequence>
<evidence type="ECO:0000259" key="2">
    <source>
        <dbReference type="Pfam" id="PF12172"/>
    </source>
</evidence>
<dbReference type="PANTHER" id="PTHR34075">
    <property type="entry name" value="BLR3430 PROTEIN"/>
    <property type="match status" value="1"/>
</dbReference>
<reference evidence="3 4" key="1">
    <citation type="submission" date="2021-04" db="EMBL/GenBank/DDBJ databases">
        <authorList>
            <person name="Tang X."/>
            <person name="Zhou X."/>
            <person name="Chen X."/>
            <person name="Cernava T."/>
            <person name="Zhang C."/>
        </authorList>
    </citation>
    <scope>NUCLEOTIDE SEQUENCE [LARGE SCALE GENOMIC DNA]</scope>
    <source>
        <strain evidence="3 4">BH-SS-21</strain>
    </source>
</reference>
<dbReference type="InterPro" id="IPR022002">
    <property type="entry name" value="ChsH2_Znr"/>
</dbReference>
<protein>
    <submittedName>
        <fullName evidence="3">OB-fold domain-containing protein</fullName>
    </submittedName>
</protein>
<evidence type="ECO:0000259" key="1">
    <source>
        <dbReference type="Pfam" id="PF01796"/>
    </source>
</evidence>